<dbReference type="SUPFAM" id="SSF48484">
    <property type="entry name" value="Lipoxigenase"/>
    <property type="match status" value="1"/>
</dbReference>
<dbReference type="SUPFAM" id="SSF57440">
    <property type="entry name" value="Kringle-like"/>
    <property type="match status" value="1"/>
</dbReference>
<feature type="signal peptide" evidence="7">
    <location>
        <begin position="1"/>
        <end position="19"/>
    </location>
</feature>
<evidence type="ECO:0000256" key="4">
    <source>
        <dbReference type="ARBA" id="ARBA00023002"/>
    </source>
</evidence>
<feature type="non-terminal residue" evidence="10">
    <location>
        <position position="1"/>
    </location>
</feature>
<evidence type="ECO:0000256" key="2">
    <source>
        <dbReference type="ARBA" id="ARBA00022737"/>
    </source>
</evidence>
<keyword evidence="2" id="KW-0677">Repeat</keyword>
<protein>
    <recommendedName>
        <fullName evidence="12">Arachidonate 5-lipoxygenase</fullName>
    </recommendedName>
</protein>
<dbReference type="PRINTS" id="PR00087">
    <property type="entry name" value="LIPOXYGENASE"/>
</dbReference>
<sequence>LLLLLLLLLFIFFIRYTSAIRCDVTLPQKSTPDCKIVRKAALAENKKTWTLKHDPDVYGFARLNMTPTQLAAIVFKDPFTRYYTTAYTQTLKTNEKVLTQYINQTLGQPINDFSEYLAMSEFFQTVLEPLVGEYATLASRHEAFINDKTKWISDKYFTQQRLAGTNPMSLQRVTVHERGGRCKVKTTDGRCCRFPFKYWFKIYRTCTIKNHYRPWCKTYRGFPRWGNCKVHEKPAKPALVGLDWSKLKETLNPNFDCDAAVQAVLSRRYTLKKAVDQGRIYALRYELCDGLARSPDLTDKDPRREMWNFFSPIALFASKPISQRKNELLPVAIQMDFTPDSAVYTPNDGDNWMMAKLNVQVTDIGYAQIVEHLGRVHFMIEPFCVILKRTLSKQHPLNQILRFHCRELTVPNTFGVPNLVNENGLTDRLFAYGNKGSFRMLKDTYPLSTWEITDYRGNIKKRGLDDKRLLPFFPFRDDGYKILEVIEQMVKDYVTMYYEDDKEVKEDTELQDYVNELSLDGTGPNGGIGRIQGFPKSIGTKRQLCEILSRFLSHVTIYHAAVNYVVVDYGQYIPNQPTKLYNDSRVEVGEFSVYRLPNRLTTAIHSSAFNTLGIFRLDRLFDYGNSLEDTDAVNLINRYYSKLMQDVQPKLQSLNRKRKDGGDLTYPYFIPKWLPNGIQT</sequence>
<evidence type="ECO:0000256" key="1">
    <source>
        <dbReference type="ARBA" id="ARBA00022723"/>
    </source>
</evidence>
<keyword evidence="1" id="KW-0479">Metal-binding</keyword>
<comment type="caution">
    <text evidence="6">Lacks conserved residue(s) required for the propagation of feature annotation.</text>
</comment>
<dbReference type="EMBL" id="CALNXK010000005">
    <property type="protein sequence ID" value="CAH3036858.1"/>
    <property type="molecule type" value="Genomic_DNA"/>
</dbReference>
<dbReference type="Proteomes" id="UP001159405">
    <property type="component" value="Unassembled WGS sequence"/>
</dbReference>
<dbReference type="Gene3D" id="2.10.10.10">
    <property type="entry name" value="Fibronectin, type II, collagen-binding"/>
    <property type="match status" value="1"/>
</dbReference>
<evidence type="ECO:0000313" key="11">
    <source>
        <dbReference type="Proteomes" id="UP001159405"/>
    </source>
</evidence>
<keyword evidence="4" id="KW-0560">Oxidoreductase</keyword>
<dbReference type="InterPro" id="IPR036943">
    <property type="entry name" value="FN_type2_sf"/>
</dbReference>
<keyword evidence="11" id="KW-1185">Reference proteome</keyword>
<dbReference type="PROSITE" id="PS51393">
    <property type="entry name" value="LIPOXYGENASE_3"/>
    <property type="match status" value="1"/>
</dbReference>
<dbReference type="Gene3D" id="1.20.245.10">
    <property type="entry name" value="Lipoxygenase-1, Domain 5"/>
    <property type="match status" value="1"/>
</dbReference>
<evidence type="ECO:0000256" key="7">
    <source>
        <dbReference type="SAM" id="SignalP"/>
    </source>
</evidence>
<evidence type="ECO:0000313" key="10">
    <source>
        <dbReference type="EMBL" id="CAH3036858.1"/>
    </source>
</evidence>
<dbReference type="InterPro" id="IPR013806">
    <property type="entry name" value="Kringle-like"/>
</dbReference>
<dbReference type="InterPro" id="IPR036226">
    <property type="entry name" value="LipOase_C_sf"/>
</dbReference>
<dbReference type="InterPro" id="IPR000562">
    <property type="entry name" value="FN_type2_dom"/>
</dbReference>
<keyword evidence="7" id="KW-0732">Signal</keyword>
<dbReference type="InterPro" id="IPR000907">
    <property type="entry name" value="LipOase"/>
</dbReference>
<dbReference type="PANTHER" id="PTHR11771">
    <property type="entry name" value="LIPOXYGENASE"/>
    <property type="match status" value="1"/>
</dbReference>
<feature type="domain" description="Fibronectin type-II" evidence="8">
    <location>
        <begin position="187"/>
        <end position="230"/>
    </location>
</feature>
<name>A0ABN8MVA6_9CNID</name>
<organism evidence="10 11">
    <name type="scientific">Porites lobata</name>
    <dbReference type="NCBI Taxonomy" id="104759"/>
    <lineage>
        <taxon>Eukaryota</taxon>
        <taxon>Metazoa</taxon>
        <taxon>Cnidaria</taxon>
        <taxon>Anthozoa</taxon>
        <taxon>Hexacorallia</taxon>
        <taxon>Scleractinia</taxon>
        <taxon>Fungiina</taxon>
        <taxon>Poritidae</taxon>
        <taxon>Porites</taxon>
    </lineage>
</organism>
<evidence type="ECO:0000256" key="5">
    <source>
        <dbReference type="ARBA" id="ARBA00023157"/>
    </source>
</evidence>
<dbReference type="PROSITE" id="PS51092">
    <property type="entry name" value="FN2_2"/>
    <property type="match status" value="1"/>
</dbReference>
<dbReference type="InterPro" id="IPR013819">
    <property type="entry name" value="LipOase_C"/>
</dbReference>
<feature type="domain" description="Lipoxygenase" evidence="9">
    <location>
        <begin position="261"/>
        <end position="680"/>
    </location>
</feature>
<evidence type="ECO:0008006" key="12">
    <source>
        <dbReference type="Google" id="ProtNLM"/>
    </source>
</evidence>
<gene>
    <name evidence="10" type="ORF">PLOB_00035555</name>
</gene>
<dbReference type="Pfam" id="PF00305">
    <property type="entry name" value="Lipoxygenase"/>
    <property type="match status" value="1"/>
</dbReference>
<keyword evidence="3" id="KW-0223">Dioxygenase</keyword>
<keyword evidence="5" id="KW-1015">Disulfide bond</keyword>
<feature type="chain" id="PRO_5047164360" description="Arachidonate 5-lipoxygenase" evidence="7">
    <location>
        <begin position="20"/>
        <end position="680"/>
    </location>
</feature>
<evidence type="ECO:0000259" key="8">
    <source>
        <dbReference type="PROSITE" id="PS51092"/>
    </source>
</evidence>
<dbReference type="Gene3D" id="3.10.450.60">
    <property type="match status" value="1"/>
</dbReference>
<accession>A0ABN8MVA6</accession>
<reference evidence="10 11" key="1">
    <citation type="submission" date="2022-05" db="EMBL/GenBank/DDBJ databases">
        <authorList>
            <consortium name="Genoscope - CEA"/>
            <person name="William W."/>
        </authorList>
    </citation>
    <scope>NUCLEOTIDE SEQUENCE [LARGE SCALE GENOMIC DNA]</scope>
</reference>
<evidence type="ECO:0000256" key="6">
    <source>
        <dbReference type="PROSITE-ProRule" id="PRU00479"/>
    </source>
</evidence>
<evidence type="ECO:0000256" key="3">
    <source>
        <dbReference type="ARBA" id="ARBA00022964"/>
    </source>
</evidence>
<evidence type="ECO:0000259" key="9">
    <source>
        <dbReference type="PROSITE" id="PS51393"/>
    </source>
</evidence>
<comment type="caution">
    <text evidence="10">The sequence shown here is derived from an EMBL/GenBank/DDBJ whole genome shotgun (WGS) entry which is preliminary data.</text>
</comment>
<proteinExistence type="predicted"/>